<name>A0A8B6G3N9_MYTGA</name>
<evidence type="ECO:0000313" key="1">
    <source>
        <dbReference type="EMBL" id="VDI58182.1"/>
    </source>
</evidence>
<gene>
    <name evidence="1" type="ORF">MGAL_10B078848</name>
</gene>
<dbReference type="OrthoDB" id="6092766at2759"/>
<comment type="caution">
    <text evidence="1">The sequence shown here is derived from an EMBL/GenBank/DDBJ whole genome shotgun (WGS) entry which is preliminary data.</text>
</comment>
<evidence type="ECO:0000313" key="2">
    <source>
        <dbReference type="Proteomes" id="UP000596742"/>
    </source>
</evidence>
<dbReference type="EMBL" id="UYJE01007812">
    <property type="protein sequence ID" value="VDI58182.1"/>
    <property type="molecule type" value="Genomic_DNA"/>
</dbReference>
<keyword evidence="2" id="KW-1185">Reference proteome</keyword>
<organism evidence="1 2">
    <name type="scientific">Mytilus galloprovincialis</name>
    <name type="common">Mediterranean mussel</name>
    <dbReference type="NCBI Taxonomy" id="29158"/>
    <lineage>
        <taxon>Eukaryota</taxon>
        <taxon>Metazoa</taxon>
        <taxon>Spiralia</taxon>
        <taxon>Lophotrochozoa</taxon>
        <taxon>Mollusca</taxon>
        <taxon>Bivalvia</taxon>
        <taxon>Autobranchia</taxon>
        <taxon>Pteriomorphia</taxon>
        <taxon>Mytilida</taxon>
        <taxon>Mytiloidea</taxon>
        <taxon>Mytilidae</taxon>
        <taxon>Mytilinae</taxon>
        <taxon>Mytilus</taxon>
    </lineage>
</organism>
<proteinExistence type="predicted"/>
<dbReference type="AlphaFoldDB" id="A0A8B6G3N9"/>
<accession>A0A8B6G3N9</accession>
<sequence>MNAAIEVIDTEYITILRLPASYLQWLWSNRDCHVLSDINFALVDSQIQVDLAGILKQFESSEAYLEGLENHLDRTRDQHVDTTMIDWINLNEGSTFLAKVQIRIGELMQTNDIQIVPRLIELIKLYVCTTFLKSTIMLRVCCIAQTMDSKSLIVSGIKNVINKEQQSDRKFFKCFEQPTYNRAVFFACFNPSENDLIVSFAKSRGVQFQSLRDELDGKHFALRPQKWPMYWAIMSCNPWGTIWSTQSPYDRKSLYFDFQSLSEKDNYFLVKSFQWKTWYMFMKDTASLRGKEGKPGADGEWKIIKFEDGRYMMCTREWPGKFAYMKDAMLGEVVADYGDRGNAGHWIFEK</sequence>
<reference evidence="1" key="1">
    <citation type="submission" date="2018-11" db="EMBL/GenBank/DDBJ databases">
        <authorList>
            <person name="Alioto T."/>
            <person name="Alioto T."/>
        </authorList>
    </citation>
    <scope>NUCLEOTIDE SEQUENCE</scope>
</reference>
<protein>
    <submittedName>
        <fullName evidence="1">Uncharacterized protein</fullName>
    </submittedName>
</protein>
<dbReference type="Proteomes" id="UP000596742">
    <property type="component" value="Unassembled WGS sequence"/>
</dbReference>